<dbReference type="InterPro" id="IPR039426">
    <property type="entry name" value="TonB-dep_rcpt-like"/>
</dbReference>
<dbReference type="GO" id="GO:0015344">
    <property type="term" value="F:siderophore uptake transmembrane transporter activity"/>
    <property type="evidence" value="ECO:0007669"/>
    <property type="project" value="TreeGrafter"/>
</dbReference>
<dbReference type="Gene3D" id="2.60.40.1120">
    <property type="entry name" value="Carboxypeptidase-like, regulatory domain"/>
    <property type="match status" value="1"/>
</dbReference>
<evidence type="ECO:0000256" key="8">
    <source>
        <dbReference type="PROSITE-ProRule" id="PRU01360"/>
    </source>
</evidence>
<comment type="subcellular location">
    <subcellularLocation>
        <location evidence="1 8">Cell outer membrane</location>
        <topology evidence="1 8">Multi-pass membrane protein</topology>
    </subcellularLocation>
</comment>
<keyword evidence="7 8" id="KW-0998">Cell outer membrane</keyword>
<evidence type="ECO:0000313" key="12">
    <source>
        <dbReference type="Proteomes" id="UP000610456"/>
    </source>
</evidence>
<dbReference type="GO" id="GO:0044718">
    <property type="term" value="P:siderophore transmembrane transport"/>
    <property type="evidence" value="ECO:0007669"/>
    <property type="project" value="TreeGrafter"/>
</dbReference>
<proteinExistence type="inferred from homology"/>
<evidence type="ECO:0000259" key="10">
    <source>
        <dbReference type="Pfam" id="PF07715"/>
    </source>
</evidence>
<evidence type="ECO:0000256" key="7">
    <source>
        <dbReference type="ARBA" id="ARBA00023237"/>
    </source>
</evidence>
<dbReference type="InterPro" id="IPR037066">
    <property type="entry name" value="Plug_dom_sf"/>
</dbReference>
<evidence type="ECO:0000256" key="5">
    <source>
        <dbReference type="ARBA" id="ARBA00022729"/>
    </source>
</evidence>
<evidence type="ECO:0000256" key="4">
    <source>
        <dbReference type="ARBA" id="ARBA00022692"/>
    </source>
</evidence>
<dbReference type="Proteomes" id="UP000610456">
    <property type="component" value="Unassembled WGS sequence"/>
</dbReference>
<dbReference type="PANTHER" id="PTHR30069:SF29">
    <property type="entry name" value="HEMOGLOBIN AND HEMOGLOBIN-HAPTOGLOBIN-BINDING PROTEIN 1-RELATED"/>
    <property type="match status" value="1"/>
</dbReference>
<dbReference type="PROSITE" id="PS52016">
    <property type="entry name" value="TONB_DEPENDENT_REC_3"/>
    <property type="match status" value="1"/>
</dbReference>
<evidence type="ECO:0000313" key="11">
    <source>
        <dbReference type="EMBL" id="GHA42202.1"/>
    </source>
</evidence>
<feature type="signal peptide" evidence="9">
    <location>
        <begin position="1"/>
        <end position="17"/>
    </location>
</feature>
<dbReference type="SUPFAM" id="SSF56935">
    <property type="entry name" value="Porins"/>
    <property type="match status" value="1"/>
</dbReference>
<dbReference type="EMBL" id="BMXB01000010">
    <property type="protein sequence ID" value="GHA42202.1"/>
    <property type="molecule type" value="Genomic_DNA"/>
</dbReference>
<evidence type="ECO:0000256" key="6">
    <source>
        <dbReference type="ARBA" id="ARBA00023136"/>
    </source>
</evidence>
<dbReference type="Gene3D" id="2.40.170.20">
    <property type="entry name" value="TonB-dependent receptor, beta-barrel domain"/>
    <property type="match status" value="1"/>
</dbReference>
<feature type="domain" description="TonB-dependent receptor plug" evidence="10">
    <location>
        <begin position="133"/>
        <end position="212"/>
    </location>
</feature>
<organism evidence="11 12">
    <name type="scientific">Salinimicrobium marinum</name>
    <dbReference type="NCBI Taxonomy" id="680283"/>
    <lineage>
        <taxon>Bacteria</taxon>
        <taxon>Pseudomonadati</taxon>
        <taxon>Bacteroidota</taxon>
        <taxon>Flavobacteriia</taxon>
        <taxon>Flavobacteriales</taxon>
        <taxon>Flavobacteriaceae</taxon>
        <taxon>Salinimicrobium</taxon>
    </lineage>
</organism>
<reference evidence="11" key="1">
    <citation type="journal article" date="2014" name="Int. J. Syst. Evol. Microbiol.">
        <title>Complete genome sequence of Corynebacterium casei LMG S-19264T (=DSM 44701T), isolated from a smear-ripened cheese.</title>
        <authorList>
            <consortium name="US DOE Joint Genome Institute (JGI-PGF)"/>
            <person name="Walter F."/>
            <person name="Albersmeier A."/>
            <person name="Kalinowski J."/>
            <person name="Ruckert C."/>
        </authorList>
    </citation>
    <scope>NUCLEOTIDE SEQUENCE</scope>
    <source>
        <strain evidence="11">KCTC 12719</strain>
    </source>
</reference>
<dbReference type="GO" id="GO:0009279">
    <property type="term" value="C:cell outer membrane"/>
    <property type="evidence" value="ECO:0007669"/>
    <property type="project" value="UniProtKB-SubCell"/>
</dbReference>
<dbReference type="SUPFAM" id="SSF49464">
    <property type="entry name" value="Carboxypeptidase regulatory domain-like"/>
    <property type="match status" value="1"/>
</dbReference>
<dbReference type="RefSeq" id="WP_189605045.1">
    <property type="nucleotide sequence ID" value="NZ_BMXB01000010.1"/>
</dbReference>
<protein>
    <submittedName>
        <fullName evidence="11">TonB-dependent receptor</fullName>
    </submittedName>
</protein>
<sequence>MKLLFYMFLFVFGNLSAQQLVNGKVTDREGKPIAGTNVYLEGSYDGTTSTADGSFRFETTEKGQKTLVISYISYVPFRREMDITEMRNLKIVLREDVQSLEAVVLSAGTFSAGDNSKASVLKPLDVVTTAGVAGDFIAALQTLPGTQTVGEDGRLFVRGGTAEETQIFIDGLRVFQPYTASANNLPSRGRYSPFLFDGITFSTGGYSAEYGQALSSVLLLNTIDEPDQSKTDVSVMTVGAGLGHTQKWNKTSLSFSTSYLNLAPYLELVPNNKTAEFTEPYQAISGEAVFRKQFQNGLFKAYAAYDRTGFEVLQPDINSSDPIRFNLRNKNFYTNFSYKGRMGNGWSLNPGVSLSRSNNDILIDNRSINNYENAANLKLNVGKRVDNRFKLHFGAEYLVQDFSEDYHAQEEVNHYLEVKPAISAAYAEADLLFSKNLAVKVGVRGSYLDLNDELQISPRLSLAYKLNKGEQFSLAYGRFFQLPQINYLKYDSQLTSENATHYILNYQWTKTGYTLRAEGYYKKYDQLVTFNTEEAGYGSHFWNGGEGYAAGLDLFFRDNTTFKNLEYWASYSYIDSERKFRNFPKKATPNFIANHAASLVTKYWINNLRSQIGFTYNFSSGRPYENPDSEGFLNERTGNYNNLSFNWAYLLSRQKILYFSVSNITGAQNIFGYEYAKNPSKNGIFERKAITQAADRFFFVGFFWTISADRKSNQLDNL</sequence>
<accession>A0A918VZY8</accession>
<keyword evidence="4 8" id="KW-0812">Transmembrane</keyword>
<evidence type="ECO:0000256" key="9">
    <source>
        <dbReference type="SAM" id="SignalP"/>
    </source>
</evidence>
<dbReference type="AlphaFoldDB" id="A0A918VZY8"/>
<name>A0A918VZY8_9FLAO</name>
<reference evidence="11" key="2">
    <citation type="submission" date="2020-09" db="EMBL/GenBank/DDBJ databases">
        <authorList>
            <person name="Sun Q."/>
            <person name="Kim S."/>
        </authorList>
    </citation>
    <scope>NUCLEOTIDE SEQUENCE</scope>
    <source>
        <strain evidence="11">KCTC 12719</strain>
    </source>
</reference>
<keyword evidence="5 9" id="KW-0732">Signal</keyword>
<dbReference type="Pfam" id="PF07715">
    <property type="entry name" value="Plug"/>
    <property type="match status" value="1"/>
</dbReference>
<dbReference type="InterPro" id="IPR012910">
    <property type="entry name" value="Plug_dom"/>
</dbReference>
<keyword evidence="2 8" id="KW-0813">Transport</keyword>
<comment type="caution">
    <text evidence="11">The sequence shown here is derived from an EMBL/GenBank/DDBJ whole genome shotgun (WGS) entry which is preliminary data.</text>
</comment>
<evidence type="ECO:0000256" key="2">
    <source>
        <dbReference type="ARBA" id="ARBA00022448"/>
    </source>
</evidence>
<keyword evidence="6 8" id="KW-0472">Membrane</keyword>
<evidence type="ECO:0000256" key="1">
    <source>
        <dbReference type="ARBA" id="ARBA00004571"/>
    </source>
</evidence>
<gene>
    <name evidence="11" type="ORF">GCM10007103_24400</name>
</gene>
<evidence type="ECO:0000256" key="3">
    <source>
        <dbReference type="ARBA" id="ARBA00022452"/>
    </source>
</evidence>
<keyword evidence="3 8" id="KW-1134">Transmembrane beta strand</keyword>
<dbReference type="PANTHER" id="PTHR30069">
    <property type="entry name" value="TONB-DEPENDENT OUTER MEMBRANE RECEPTOR"/>
    <property type="match status" value="1"/>
</dbReference>
<dbReference type="InterPro" id="IPR008969">
    <property type="entry name" value="CarboxyPept-like_regulatory"/>
</dbReference>
<comment type="similarity">
    <text evidence="8">Belongs to the TonB-dependent receptor family.</text>
</comment>
<dbReference type="InterPro" id="IPR036942">
    <property type="entry name" value="Beta-barrel_TonB_sf"/>
</dbReference>
<feature type="chain" id="PRO_5036950273" evidence="9">
    <location>
        <begin position="18"/>
        <end position="718"/>
    </location>
</feature>
<dbReference type="Gene3D" id="2.170.130.10">
    <property type="entry name" value="TonB-dependent receptor, plug domain"/>
    <property type="match status" value="1"/>
</dbReference>
<keyword evidence="11" id="KW-0675">Receptor</keyword>
<dbReference type="Pfam" id="PF13715">
    <property type="entry name" value="CarbopepD_reg_2"/>
    <property type="match status" value="1"/>
</dbReference>
<keyword evidence="12" id="KW-1185">Reference proteome</keyword>